<dbReference type="Proteomes" id="UP000494174">
    <property type="component" value="Unassembled WGS sequence"/>
</dbReference>
<organism evidence="1 2">
    <name type="scientific">Burkholderia lata (strain ATCC 17760 / DSM 23089 / LMG 22485 / NCIMB 9086 / R18194 / 383)</name>
    <dbReference type="NCBI Taxonomy" id="482957"/>
    <lineage>
        <taxon>Bacteria</taxon>
        <taxon>Pseudomonadati</taxon>
        <taxon>Pseudomonadota</taxon>
        <taxon>Betaproteobacteria</taxon>
        <taxon>Burkholderiales</taxon>
        <taxon>Burkholderiaceae</taxon>
        <taxon>Burkholderia</taxon>
        <taxon>Burkholderia cepacia complex</taxon>
    </lineage>
</organism>
<protein>
    <submittedName>
        <fullName evidence="1">Uncharacterized protein</fullName>
    </submittedName>
</protein>
<gene>
    <name evidence="1" type="ORF">BLA15945_04912</name>
</gene>
<name>A0A6P2P2I3_BURL3</name>
<dbReference type="AlphaFoldDB" id="A0A6P2P2I3"/>
<dbReference type="EMBL" id="CABVPU010000020">
    <property type="protein sequence ID" value="VWC01208.1"/>
    <property type="molecule type" value="Genomic_DNA"/>
</dbReference>
<proteinExistence type="predicted"/>
<evidence type="ECO:0000313" key="1">
    <source>
        <dbReference type="EMBL" id="VWC01208.1"/>
    </source>
</evidence>
<reference evidence="1 2" key="1">
    <citation type="submission" date="2019-09" db="EMBL/GenBank/DDBJ databases">
        <authorList>
            <person name="Depoorter E."/>
        </authorList>
    </citation>
    <scope>NUCLEOTIDE SEQUENCE [LARGE SCALE GENOMIC DNA]</scope>
    <source>
        <strain evidence="1">R-15945</strain>
    </source>
</reference>
<dbReference type="RefSeq" id="WP_174970488.1">
    <property type="nucleotide sequence ID" value="NZ_CABVPU010000020.1"/>
</dbReference>
<sequence>MSTQVAYSEKDVVTVSEKEAKEGLVGSNPFQYDGQRVKSSISPVIYLVINGLRQAIPDSITYDNLFPSWSGVKQSDYLIDQIAASIPLTNEAGLYRGAKSSSSIWLVTNGVKRLIPDQATFDNFYFDPKKVKSIDDGILGQIPQGENIG</sequence>
<accession>A0A6P2P2I3</accession>
<evidence type="ECO:0000313" key="2">
    <source>
        <dbReference type="Proteomes" id="UP000494174"/>
    </source>
</evidence>